<dbReference type="GO" id="GO:0005737">
    <property type="term" value="C:cytoplasm"/>
    <property type="evidence" value="ECO:0007669"/>
    <property type="project" value="UniProtKB-SubCell"/>
</dbReference>
<name>A0A9N9RX60_9DIPT</name>
<sequence length="1345" mass="155413">MSISEIEEFLSSPLILWLESCLPRPELLSGYHALLDGYLIHTVWLQIDPEPNHIVTKIIDEEGVSLGGARSKNIDAIVKNLRALYEEELCQVVLVLPDCYILGQNAESKAGLEQMELLLTLLLGAAVQCPNKELFIARIKELDVETQHSLVAVIQQVTESQTIVLTPEFTDNVPRERMLEHIIRLAKERDKYHSNWISSISLDTETIHVHSHNARKGNSSISSNVTSPSTGSSNSVSTTENNHLAVELADLKSKMRKIRQELEEKTESLIEAREELDHTRNQYEKLKIESQDWYTEARKAATYRDEVDVLREKSERVERLEIEIQRFREKLSDIEFYKTRVEELREDNRMLLETKEMLEDQLLHARKRGEQVMTLESEILKYKQKLNDIALERDVDKTKMQELMDENTQLQLTTKNLIAGSEQKNKQILEDLDETEIPSGDNSLSEQLTNNAQTRALKLELENRRLLAALENLKESAFKENSQKLLDIEKEKKKLQLKCDQLQETCDRMNQQNSELENVFKNALTENKKLQDIIDSKQVQIEKSSQDREFEKIKVQDLELQIEALTKEKERIQNLSDSIQRRANDLEKSLHTKVKDFDMLKERTSEFEAFKKDLGEIRSKLGLVEKENITLNKELLKTKENLEVKELEIDSNSEVMKKHEKELKQLNKELEVSQQNLNKIQELEKKNQELISQNEIDIETIKTLQSQMITETINAKKFQQNLEKIGIDKSELDKNDLNVEFLVDKLVKNPESFKTVREIMLNYSKETSSSDICVLCHQKEIYTVEKDIQFTSDEEQSDMAKIREQLEHMQFEHDTLKETNEVLQAENARKKVEFSTMGSQITSLNNQQVALQLANSQLAAEKECLLKKLDGTKVQHDSTQQDLITLQCLHEQLNSEYDGLNKEKEILKITIRDLKLEMRSLKEQAMIDEKTIDELRSELELVKKGSESLSSLRAEHSKLKEDFRNLFSTNERIKQEYKNIQEQYKITRAENSRLKIQSTEQSGEMNNRIEHFTGLEIELTKVKQQNEMLLQMNQTLDTDRRTLMDHVSQLLSQYHELLTHSLEDKQHYHAEEKMFTDKVNDLKRQKEKLEEKIMEHYRKLDSCAPKKKPMMVSNIVKKVRKAGSDLMSRVPSKNRRSWVVEQDPRLTQSQLIIGSESGGNESDNSNEEPTSVASDSTHLRRNSPVRQSQTRKTSEQIHNVLMRGALRSSMQGSKITDDQTTNRNSYQGFDAQADVTNLLHSAGSRRTVYLGEENKSDAEKPTTSNGNGENGAPTFLMYNKISTTTVAAKESPPSSIVNGTNGNAESSNQKSKSDKKKNDKNRESAIWYKYIMNYRPSKKSDKLID</sequence>
<dbReference type="Pfam" id="PF19047">
    <property type="entry name" value="HOOK_N"/>
    <property type="match status" value="1"/>
</dbReference>
<feature type="compositionally biased region" description="Low complexity" evidence="5">
    <location>
        <begin position="1154"/>
        <end position="1163"/>
    </location>
</feature>
<keyword evidence="3 4" id="KW-0175">Coiled coil</keyword>
<dbReference type="GO" id="GO:0031122">
    <property type="term" value="P:cytoplasmic microtubule organization"/>
    <property type="evidence" value="ECO:0007669"/>
    <property type="project" value="TreeGrafter"/>
</dbReference>
<dbReference type="InterPro" id="IPR043936">
    <property type="entry name" value="HOOK_N"/>
</dbReference>
<evidence type="ECO:0000259" key="6">
    <source>
        <dbReference type="Pfam" id="PF19047"/>
    </source>
</evidence>
<feature type="region of interest" description="Disordered" evidence="5">
    <location>
        <begin position="1149"/>
        <end position="1225"/>
    </location>
</feature>
<accession>A0A9N9RX60</accession>
<feature type="region of interest" description="Disordered" evidence="5">
    <location>
        <begin position="1249"/>
        <end position="1322"/>
    </location>
</feature>
<gene>
    <name evidence="7" type="ORF">CHIRRI_LOCUS7088</name>
</gene>
<dbReference type="Proteomes" id="UP001153620">
    <property type="component" value="Chromosome 2"/>
</dbReference>
<dbReference type="PANTHER" id="PTHR18947">
    <property type="entry name" value="HOOK PROTEINS"/>
    <property type="match status" value="1"/>
</dbReference>
<dbReference type="InterPro" id="IPR036872">
    <property type="entry name" value="CH_dom_sf"/>
</dbReference>
<dbReference type="Gene3D" id="1.10.418.10">
    <property type="entry name" value="Calponin-like domain"/>
    <property type="match status" value="1"/>
</dbReference>
<organism evidence="7 8">
    <name type="scientific">Chironomus riparius</name>
    <dbReference type="NCBI Taxonomy" id="315576"/>
    <lineage>
        <taxon>Eukaryota</taxon>
        <taxon>Metazoa</taxon>
        <taxon>Ecdysozoa</taxon>
        <taxon>Arthropoda</taxon>
        <taxon>Hexapoda</taxon>
        <taxon>Insecta</taxon>
        <taxon>Pterygota</taxon>
        <taxon>Neoptera</taxon>
        <taxon>Endopterygota</taxon>
        <taxon>Diptera</taxon>
        <taxon>Nematocera</taxon>
        <taxon>Chironomoidea</taxon>
        <taxon>Chironomidae</taxon>
        <taxon>Chironominae</taxon>
        <taxon>Chironomus</taxon>
    </lineage>
</organism>
<evidence type="ECO:0000313" key="7">
    <source>
        <dbReference type="EMBL" id="CAG9804195.1"/>
    </source>
</evidence>
<dbReference type="CDD" id="cd22223">
    <property type="entry name" value="HkD_HkRP"/>
    <property type="match status" value="1"/>
</dbReference>
<evidence type="ECO:0000256" key="5">
    <source>
        <dbReference type="SAM" id="MobiDB-lite"/>
    </source>
</evidence>
<proteinExistence type="predicted"/>
<reference evidence="7" key="1">
    <citation type="submission" date="2022-01" db="EMBL/GenBank/DDBJ databases">
        <authorList>
            <person name="King R."/>
        </authorList>
    </citation>
    <scope>NUCLEOTIDE SEQUENCE</scope>
</reference>
<dbReference type="OrthoDB" id="10254988at2759"/>
<evidence type="ECO:0000256" key="4">
    <source>
        <dbReference type="SAM" id="Coils"/>
    </source>
</evidence>
<feature type="coiled-coil region" evidence="4">
    <location>
        <begin position="883"/>
        <end position="938"/>
    </location>
</feature>
<feature type="coiled-coil region" evidence="4">
    <location>
        <begin position="456"/>
        <end position="589"/>
    </location>
</feature>
<feature type="compositionally biased region" description="Polar residues" evidence="5">
    <location>
        <begin position="1208"/>
        <end position="1225"/>
    </location>
</feature>
<keyword evidence="8" id="KW-1185">Reference proteome</keyword>
<dbReference type="SUPFAM" id="SSF116907">
    <property type="entry name" value="Hook domain"/>
    <property type="match status" value="1"/>
</dbReference>
<feature type="coiled-coil region" evidence="4">
    <location>
        <begin position="799"/>
        <end position="833"/>
    </location>
</feature>
<reference evidence="7" key="2">
    <citation type="submission" date="2022-10" db="EMBL/GenBank/DDBJ databases">
        <authorList>
            <consortium name="ENA_rothamsted_submissions"/>
            <consortium name="culmorum"/>
            <person name="King R."/>
        </authorList>
    </citation>
    <scope>NUCLEOTIDE SEQUENCE</scope>
</reference>
<feature type="coiled-coil region" evidence="4">
    <location>
        <begin position="241"/>
        <end position="392"/>
    </location>
</feature>
<evidence type="ECO:0000313" key="8">
    <source>
        <dbReference type="Proteomes" id="UP001153620"/>
    </source>
</evidence>
<feature type="compositionally biased region" description="Low complexity" evidence="5">
    <location>
        <begin position="218"/>
        <end position="240"/>
    </location>
</feature>
<feature type="coiled-coil region" evidence="4">
    <location>
        <begin position="1072"/>
        <end position="1099"/>
    </location>
</feature>
<keyword evidence="2" id="KW-0963">Cytoplasm</keyword>
<feature type="coiled-coil region" evidence="4">
    <location>
        <begin position="642"/>
        <end position="700"/>
    </location>
</feature>
<feature type="region of interest" description="Disordered" evidence="5">
    <location>
        <begin position="213"/>
        <end position="240"/>
    </location>
</feature>
<dbReference type="GO" id="GO:0008017">
    <property type="term" value="F:microtubule binding"/>
    <property type="evidence" value="ECO:0007669"/>
    <property type="project" value="TreeGrafter"/>
</dbReference>
<dbReference type="GO" id="GO:0030705">
    <property type="term" value="P:cytoskeleton-dependent intracellular transport"/>
    <property type="evidence" value="ECO:0007669"/>
    <property type="project" value="InterPro"/>
</dbReference>
<feature type="compositionally biased region" description="Polar residues" evidence="5">
    <location>
        <begin position="1280"/>
        <end position="1305"/>
    </location>
</feature>
<evidence type="ECO:0000256" key="1">
    <source>
        <dbReference type="ARBA" id="ARBA00004496"/>
    </source>
</evidence>
<feature type="domain" description="HOOK N-terminal" evidence="6">
    <location>
        <begin position="29"/>
        <end position="155"/>
    </location>
</feature>
<evidence type="ECO:0000256" key="2">
    <source>
        <dbReference type="ARBA" id="ARBA00022490"/>
    </source>
</evidence>
<protein>
    <recommendedName>
        <fullName evidence="6">HOOK N-terminal domain-containing protein</fullName>
    </recommendedName>
</protein>
<dbReference type="PANTHER" id="PTHR18947:SF28">
    <property type="entry name" value="GIRDIN, ISOFORM A"/>
    <property type="match status" value="1"/>
</dbReference>
<dbReference type="GO" id="GO:0051959">
    <property type="term" value="F:dynein light intermediate chain binding"/>
    <property type="evidence" value="ECO:0007669"/>
    <property type="project" value="TreeGrafter"/>
</dbReference>
<dbReference type="GO" id="GO:0005813">
    <property type="term" value="C:centrosome"/>
    <property type="evidence" value="ECO:0007669"/>
    <property type="project" value="TreeGrafter"/>
</dbReference>
<dbReference type="EMBL" id="OU895878">
    <property type="protein sequence ID" value="CAG9804195.1"/>
    <property type="molecule type" value="Genomic_DNA"/>
</dbReference>
<feature type="coiled-coil region" evidence="4">
    <location>
        <begin position="963"/>
        <end position="997"/>
    </location>
</feature>
<evidence type="ECO:0000256" key="3">
    <source>
        <dbReference type="ARBA" id="ARBA00023054"/>
    </source>
</evidence>
<comment type="subcellular location">
    <subcellularLocation>
        <location evidence="1">Cytoplasm</location>
    </subcellularLocation>
</comment>